<comment type="caution">
    <text evidence="2">The sequence shown here is derived from an EMBL/GenBank/DDBJ whole genome shotgun (WGS) entry which is preliminary data.</text>
</comment>
<feature type="transmembrane region" description="Helical" evidence="1">
    <location>
        <begin position="154"/>
        <end position="179"/>
    </location>
</feature>
<organism evidence="2 3">
    <name type="scientific">Nocardioides ginsengisegetis</name>
    <dbReference type="NCBI Taxonomy" id="661491"/>
    <lineage>
        <taxon>Bacteria</taxon>
        <taxon>Bacillati</taxon>
        <taxon>Actinomycetota</taxon>
        <taxon>Actinomycetes</taxon>
        <taxon>Propionibacteriales</taxon>
        <taxon>Nocardioidaceae</taxon>
        <taxon>Nocardioides</taxon>
    </lineage>
</organism>
<keyword evidence="1" id="KW-1133">Transmembrane helix</keyword>
<feature type="transmembrane region" description="Helical" evidence="1">
    <location>
        <begin position="74"/>
        <end position="95"/>
    </location>
</feature>
<keyword evidence="1" id="KW-0812">Transmembrane</keyword>
<dbReference type="Proteomes" id="UP000580910">
    <property type="component" value="Unassembled WGS sequence"/>
</dbReference>
<gene>
    <name evidence="2" type="ORF">FB382_004136</name>
</gene>
<name>A0A7W3J3T7_9ACTN</name>
<feature type="transmembrane region" description="Helical" evidence="1">
    <location>
        <begin position="404"/>
        <end position="425"/>
    </location>
</feature>
<sequence>MPTAASSSELLQGIRGTRRAVVDVGHLLRFRSARVRRRRVLVALALVFVGLTSAAAVLPALLPGAGTGRHAQDALVLLPSGFAGFIALAVVAGVASGGGRELLAREHAVIHPVSPTTDHLGALLMAPLNISWLIQAWVLLGAAAFGIGRDPERLAAIQIGVVAWLLAATALGQVAAWALEAMRREPHGVGAVRGLAVVGVVAVVGLQLSGSLTGALDQVPTLTLVVGLLGGFSGQWVQSIAVELALLVASVVVGAVPAHLAARRTPHDEQRLETDAHEARPMPRTPLAGLVRTDRASVWRAVPMRRGLTVLALGPGVIALAGDVPWDIMTILPGLVASGGSLLFGVNAWCLDGRGGLWRESMPVSPGTVFDARVVVLAEFLALASAVTLVVSSLRAGPPTASELVAVLATWVVVLVQVVAAAMRWSQLRPFAVDLRSARATPAPPLIMVGYSVRLAVSTTVTGLVFTALSHAPDPRLPLLSAVPFLCWSLARLTRTRRRWLDPVDRARVVTAVAA</sequence>
<evidence type="ECO:0000313" key="2">
    <source>
        <dbReference type="EMBL" id="MBA8805791.1"/>
    </source>
</evidence>
<reference evidence="2 3" key="1">
    <citation type="submission" date="2020-07" db="EMBL/GenBank/DDBJ databases">
        <title>Sequencing the genomes of 1000 actinobacteria strains.</title>
        <authorList>
            <person name="Klenk H.-P."/>
        </authorList>
    </citation>
    <scope>NUCLEOTIDE SEQUENCE [LARGE SCALE GENOMIC DNA]</scope>
    <source>
        <strain evidence="2 3">DSM 21349</strain>
    </source>
</reference>
<accession>A0A7W3J3T7</accession>
<dbReference type="AlphaFoldDB" id="A0A7W3J3T7"/>
<feature type="transmembrane region" description="Helical" evidence="1">
    <location>
        <begin position="304"/>
        <end position="322"/>
    </location>
</feature>
<dbReference type="EMBL" id="JACGXA010000003">
    <property type="protein sequence ID" value="MBA8805791.1"/>
    <property type="molecule type" value="Genomic_DNA"/>
</dbReference>
<evidence type="ECO:0000256" key="1">
    <source>
        <dbReference type="SAM" id="Phobius"/>
    </source>
</evidence>
<feature type="transmembrane region" description="Helical" evidence="1">
    <location>
        <begin position="372"/>
        <end position="392"/>
    </location>
</feature>
<protein>
    <submittedName>
        <fullName evidence="2">Putative membrane protein</fullName>
    </submittedName>
</protein>
<proteinExistence type="predicted"/>
<keyword evidence="1" id="KW-0472">Membrane</keyword>
<feature type="transmembrane region" description="Helical" evidence="1">
    <location>
        <begin position="40"/>
        <end position="62"/>
    </location>
</feature>
<keyword evidence="3" id="KW-1185">Reference proteome</keyword>
<feature type="transmembrane region" description="Helical" evidence="1">
    <location>
        <begin position="191"/>
        <end position="216"/>
    </location>
</feature>
<feature type="transmembrane region" description="Helical" evidence="1">
    <location>
        <begin position="446"/>
        <end position="469"/>
    </location>
</feature>
<evidence type="ECO:0000313" key="3">
    <source>
        <dbReference type="Proteomes" id="UP000580910"/>
    </source>
</evidence>
<dbReference type="RefSeq" id="WP_182541813.1">
    <property type="nucleotide sequence ID" value="NZ_JACGXA010000003.1"/>
</dbReference>
<feature type="transmembrane region" description="Helical" evidence="1">
    <location>
        <begin position="236"/>
        <end position="262"/>
    </location>
</feature>
<feature type="transmembrane region" description="Helical" evidence="1">
    <location>
        <begin position="328"/>
        <end position="351"/>
    </location>
</feature>